<keyword evidence="2" id="KW-1185">Reference proteome</keyword>
<gene>
    <name evidence="1" type="ORF">GGQ92_002891</name>
</gene>
<name>A0A841RIM4_9BACI</name>
<dbReference type="InterPro" id="IPR058263">
    <property type="entry name" value="DUF7957"/>
</dbReference>
<dbReference type="Pfam" id="PF25857">
    <property type="entry name" value="DUF7957"/>
    <property type="match status" value="1"/>
</dbReference>
<dbReference type="Proteomes" id="UP000572212">
    <property type="component" value="Unassembled WGS sequence"/>
</dbReference>
<sequence length="142" mass="16446">MSRLLYTLDLQTIEEFLNKALTIGSGQMPIKYSYDNRELVVNNIKLVFDYNIRFVKEVNTIVIVLLEVPYNVKYLNNVFGVSSEGKIKWRIRKAIDDHSIKNPLPYENLMVHGENVFVTDFYGRRFSVNPINGKLISSDIAK</sequence>
<organism evidence="1 2">
    <name type="scientific">Gracilibacillus halotolerans</name>
    <dbReference type="NCBI Taxonomy" id="74386"/>
    <lineage>
        <taxon>Bacteria</taxon>
        <taxon>Bacillati</taxon>
        <taxon>Bacillota</taxon>
        <taxon>Bacilli</taxon>
        <taxon>Bacillales</taxon>
        <taxon>Bacillaceae</taxon>
        <taxon>Gracilibacillus</taxon>
    </lineage>
</organism>
<comment type="caution">
    <text evidence="1">The sequence shown here is derived from an EMBL/GenBank/DDBJ whole genome shotgun (WGS) entry which is preliminary data.</text>
</comment>
<reference evidence="1 2" key="1">
    <citation type="submission" date="2020-08" db="EMBL/GenBank/DDBJ databases">
        <title>Genomic Encyclopedia of Type Strains, Phase IV (KMG-IV): sequencing the most valuable type-strain genomes for metagenomic binning, comparative biology and taxonomic classification.</title>
        <authorList>
            <person name="Goeker M."/>
        </authorList>
    </citation>
    <scope>NUCLEOTIDE SEQUENCE [LARGE SCALE GENOMIC DNA]</scope>
    <source>
        <strain evidence="1 2">DSM 11805</strain>
    </source>
</reference>
<evidence type="ECO:0000313" key="1">
    <source>
        <dbReference type="EMBL" id="MBB6514070.1"/>
    </source>
</evidence>
<evidence type="ECO:0000313" key="2">
    <source>
        <dbReference type="Proteomes" id="UP000572212"/>
    </source>
</evidence>
<dbReference type="EMBL" id="JACHON010000021">
    <property type="protein sequence ID" value="MBB6514070.1"/>
    <property type="molecule type" value="Genomic_DNA"/>
</dbReference>
<dbReference type="RefSeq" id="WP_184250394.1">
    <property type="nucleotide sequence ID" value="NZ_BAAACU010000048.1"/>
</dbReference>
<dbReference type="AlphaFoldDB" id="A0A841RIM4"/>
<proteinExistence type="predicted"/>
<protein>
    <submittedName>
        <fullName evidence="1">Uncharacterized protein</fullName>
    </submittedName>
</protein>
<accession>A0A841RIM4</accession>